<protein>
    <submittedName>
        <fullName evidence="6">Amidohydrolase/deacetylase family metallohydrolase</fullName>
        <ecNumber evidence="6">3.5.2.3</ecNumber>
    </submittedName>
</protein>
<keyword evidence="2" id="KW-0479">Metal-binding</keyword>
<gene>
    <name evidence="6" type="ORF">QVN42_03095</name>
</gene>
<feature type="binding site" evidence="2">
    <location>
        <position position="62"/>
    </location>
    <ligand>
        <name>Zn(2+)</name>
        <dbReference type="ChEBI" id="CHEBI:29105"/>
        <label>1</label>
    </ligand>
</feature>
<organism evidence="6 7">
    <name type="scientific">Yersinia nurmii</name>
    <dbReference type="NCBI Taxonomy" id="685706"/>
    <lineage>
        <taxon>Bacteria</taxon>
        <taxon>Pseudomonadati</taxon>
        <taxon>Pseudomonadota</taxon>
        <taxon>Gammaproteobacteria</taxon>
        <taxon>Enterobacterales</taxon>
        <taxon>Yersiniaceae</taxon>
        <taxon>Yersinia</taxon>
    </lineage>
</organism>
<dbReference type="InterPro" id="IPR032466">
    <property type="entry name" value="Metal_Hydrolase"/>
</dbReference>
<dbReference type="PANTHER" id="PTHR42717:SF1">
    <property type="entry name" value="IMIDAZOLONEPROPIONASE AND RELATED AMIDOHYDROLASES"/>
    <property type="match status" value="1"/>
</dbReference>
<feature type="binding site" evidence="2">
    <location>
        <position position="190"/>
    </location>
    <ligand>
        <name>Zn(2+)</name>
        <dbReference type="ChEBI" id="CHEBI:29105"/>
        <label>2</label>
    </ligand>
</feature>
<dbReference type="Gene3D" id="2.30.40.10">
    <property type="entry name" value="Urease, subunit C, domain 1"/>
    <property type="match status" value="1"/>
</dbReference>
<dbReference type="GO" id="GO:0004151">
    <property type="term" value="F:dihydroorotase activity"/>
    <property type="evidence" value="ECO:0007669"/>
    <property type="project" value="UniProtKB-EC"/>
</dbReference>
<dbReference type="NCBIfam" id="NF006689">
    <property type="entry name" value="PRK09237.1"/>
    <property type="match status" value="1"/>
</dbReference>
<accession>A0AAW7JW03</accession>
<dbReference type="Pfam" id="PF01979">
    <property type="entry name" value="Amidohydro_1"/>
    <property type="match status" value="1"/>
</dbReference>
<dbReference type="Proteomes" id="UP001167864">
    <property type="component" value="Unassembled WGS sequence"/>
</dbReference>
<evidence type="ECO:0000256" key="1">
    <source>
        <dbReference type="ARBA" id="ARBA00022490"/>
    </source>
</evidence>
<feature type="binding site" evidence="2">
    <location>
        <position position="273"/>
    </location>
    <ligand>
        <name>Zn(2+)</name>
        <dbReference type="ChEBI" id="CHEBI:29105"/>
        <label>1</label>
    </ligand>
</feature>
<keyword evidence="6" id="KW-0378">Hydrolase</keyword>
<dbReference type="InterPro" id="IPR020043">
    <property type="entry name" value="Deacetylase_Atu3266-like"/>
</dbReference>
<name>A0AAW7JW03_9GAMM</name>
<dbReference type="EMBL" id="JAUEHU010000002">
    <property type="protein sequence ID" value="MDN0086388.1"/>
    <property type="molecule type" value="Genomic_DNA"/>
</dbReference>
<evidence type="ECO:0000256" key="3">
    <source>
        <dbReference type="PIRSR" id="PIRSR039004-2"/>
    </source>
</evidence>
<dbReference type="NCBIfam" id="TIGR03583">
    <property type="entry name" value="EF_0837"/>
    <property type="match status" value="1"/>
</dbReference>
<dbReference type="SUPFAM" id="SSF51556">
    <property type="entry name" value="Metallo-dependent hydrolases"/>
    <property type="match status" value="1"/>
</dbReference>
<dbReference type="EC" id="3.5.2.3" evidence="6"/>
<dbReference type="AlphaFoldDB" id="A0AAW7JW03"/>
<evidence type="ECO:0000259" key="5">
    <source>
        <dbReference type="Pfam" id="PF01979"/>
    </source>
</evidence>
<dbReference type="SUPFAM" id="SSF51338">
    <property type="entry name" value="Composite domain of metallo-dependent hydrolases"/>
    <property type="match status" value="2"/>
</dbReference>
<dbReference type="PIRSF" id="PIRSF039004">
    <property type="entry name" value="ADE_EF_0837"/>
    <property type="match status" value="1"/>
</dbReference>
<feature type="binding site" description="via carbamate group" evidence="2">
    <location>
        <position position="156"/>
    </location>
    <ligand>
        <name>Zn(2+)</name>
        <dbReference type="ChEBI" id="CHEBI:29105"/>
        <label>2</label>
    </ligand>
</feature>
<dbReference type="InterPro" id="IPR047601">
    <property type="entry name" value="EF_0837-like"/>
</dbReference>
<dbReference type="GO" id="GO:0046872">
    <property type="term" value="F:metal ion binding"/>
    <property type="evidence" value="ECO:0007669"/>
    <property type="project" value="UniProtKB-KW"/>
</dbReference>
<feature type="domain" description="Amidohydrolase-related" evidence="5">
    <location>
        <begin position="53"/>
        <end position="353"/>
    </location>
</feature>
<sequence length="383" mass="41343">MHDFIIKRARLVEGHQVDIVIDDGKITSVSLCNENPIDSLSAKAAIDLAGQYFVSAGWIDSHVHCYPASPIYHDDADLIGVASGVTTVIDAGSTGANDVDDFYTLTRAAKTQVYAFLNIAKTGIVTQNELADMEQIDKSSVSDAIARNPDFIIGIKARMSSSVVGKNGIKPLVRAKEIQQENNQLPLMVHIGNNPPDLDEIADLLTQGDIITHCYNGKPNRILTPSGTLRESIQRALKRGVLLDVGHGSASFSFDVAEQAIKQGIYPHTISSDIYCRNRITGPVHSLATVMSKFFTIGLNLEQVIRCVTENAAQALRLTGKGVLAAGFDADLTIFEVKQQPQVFVDSEGKSVTGEKYLLPLAAVIAGDLVLTDEGKSHDVFDL</sequence>
<evidence type="ECO:0000313" key="6">
    <source>
        <dbReference type="EMBL" id="MDN0086388.1"/>
    </source>
</evidence>
<reference evidence="6" key="1">
    <citation type="submission" date="2023-06" db="EMBL/GenBank/DDBJ databases">
        <authorList>
            <person name="Polev D.E."/>
            <person name="Saitova A.T."/>
            <person name="Bogumilchik E.A."/>
            <person name="Kokorina G.I."/>
            <person name="Voskresenskaia E.A."/>
        </authorList>
    </citation>
    <scope>NUCLEOTIDE SEQUENCE</scope>
    <source>
        <strain evidence="6">2145 StPb PI</strain>
    </source>
</reference>
<feature type="binding site" description="via carbamate group" evidence="2">
    <location>
        <position position="156"/>
    </location>
    <ligand>
        <name>Zn(2+)</name>
        <dbReference type="ChEBI" id="CHEBI:29105"/>
        <label>1</label>
    </ligand>
</feature>
<evidence type="ECO:0000256" key="4">
    <source>
        <dbReference type="PIRSR" id="PIRSR039004-3"/>
    </source>
</evidence>
<feature type="site" description="Transition state stabilizer" evidence="4">
    <location>
        <position position="158"/>
    </location>
</feature>
<keyword evidence="2" id="KW-0862">Zinc</keyword>
<evidence type="ECO:0000256" key="2">
    <source>
        <dbReference type="PIRSR" id="PIRSR039004-1"/>
    </source>
</evidence>
<dbReference type="Gene3D" id="3.20.20.140">
    <property type="entry name" value="Metal-dependent hydrolases"/>
    <property type="match status" value="1"/>
</dbReference>
<dbReference type="GO" id="GO:0019213">
    <property type="term" value="F:deacetylase activity"/>
    <property type="evidence" value="ECO:0007669"/>
    <property type="project" value="InterPro"/>
</dbReference>
<keyword evidence="1" id="KW-0963">Cytoplasm</keyword>
<dbReference type="PANTHER" id="PTHR42717">
    <property type="entry name" value="DIHYDROOROTASE-RELATED"/>
    <property type="match status" value="1"/>
</dbReference>
<proteinExistence type="predicted"/>
<dbReference type="RefSeq" id="WP_289817601.1">
    <property type="nucleotide sequence ID" value="NZ_JAUEHU010000002.1"/>
</dbReference>
<feature type="binding site" evidence="2">
    <location>
        <position position="64"/>
    </location>
    <ligand>
        <name>Zn(2+)</name>
        <dbReference type="ChEBI" id="CHEBI:29105"/>
        <label>1</label>
    </ligand>
</feature>
<dbReference type="InterPro" id="IPR011059">
    <property type="entry name" value="Metal-dep_hydrolase_composite"/>
</dbReference>
<dbReference type="InterPro" id="IPR006680">
    <property type="entry name" value="Amidohydro-rel"/>
</dbReference>
<feature type="modified residue" description="N6-carboxylysine" evidence="3">
    <location>
        <position position="156"/>
    </location>
</feature>
<evidence type="ECO:0000313" key="7">
    <source>
        <dbReference type="Proteomes" id="UP001167864"/>
    </source>
</evidence>
<comment type="caution">
    <text evidence="6">The sequence shown here is derived from an EMBL/GenBank/DDBJ whole genome shotgun (WGS) entry which is preliminary data.</text>
</comment>
<feature type="binding site" evidence="2">
    <location>
        <position position="213"/>
    </location>
    <ligand>
        <name>Zn(2+)</name>
        <dbReference type="ChEBI" id="CHEBI:29105"/>
        <label>2</label>
    </ligand>
</feature>